<evidence type="ECO:0000256" key="1">
    <source>
        <dbReference type="SAM" id="MobiDB-lite"/>
    </source>
</evidence>
<evidence type="ECO:0000313" key="3">
    <source>
        <dbReference type="Proteomes" id="UP000266841"/>
    </source>
</evidence>
<protein>
    <submittedName>
        <fullName evidence="2">Uncharacterized protein</fullName>
    </submittedName>
</protein>
<organism evidence="2 3">
    <name type="scientific">Thalassiosira oceanica</name>
    <name type="common">Marine diatom</name>
    <dbReference type="NCBI Taxonomy" id="159749"/>
    <lineage>
        <taxon>Eukaryota</taxon>
        <taxon>Sar</taxon>
        <taxon>Stramenopiles</taxon>
        <taxon>Ochrophyta</taxon>
        <taxon>Bacillariophyta</taxon>
        <taxon>Coscinodiscophyceae</taxon>
        <taxon>Thalassiosirophycidae</taxon>
        <taxon>Thalassiosirales</taxon>
        <taxon>Thalassiosiraceae</taxon>
        <taxon>Thalassiosira</taxon>
    </lineage>
</organism>
<reference evidence="2 3" key="1">
    <citation type="journal article" date="2012" name="Genome Biol.">
        <title>Genome and low-iron response of an oceanic diatom adapted to chronic iron limitation.</title>
        <authorList>
            <person name="Lommer M."/>
            <person name="Specht M."/>
            <person name="Roy A.S."/>
            <person name="Kraemer L."/>
            <person name="Andreson R."/>
            <person name="Gutowska M.A."/>
            <person name="Wolf J."/>
            <person name="Bergner S.V."/>
            <person name="Schilhabel M.B."/>
            <person name="Klostermeier U.C."/>
            <person name="Beiko R.G."/>
            <person name="Rosenstiel P."/>
            <person name="Hippler M."/>
            <person name="Laroche J."/>
        </authorList>
    </citation>
    <scope>NUCLEOTIDE SEQUENCE [LARGE SCALE GENOMIC DNA]</scope>
    <source>
        <strain evidence="2 3">CCMP1005</strain>
    </source>
</reference>
<name>K0SI80_THAOC</name>
<feature type="region of interest" description="Disordered" evidence="1">
    <location>
        <begin position="257"/>
        <end position="307"/>
    </location>
</feature>
<keyword evidence="3" id="KW-1185">Reference proteome</keyword>
<dbReference type="AlphaFoldDB" id="K0SI80"/>
<accession>K0SI80</accession>
<sequence length="537" mass="57806">MSSIRIPGPALLPVDMTWSLVLALTSAEKFRPKSGGVADRGAFLPKQGAASRIQERYGISTSKAWRIRPLRSSRPRRWKRAWPWKRGPGRGKGLVELTLLSDLEMSFFRRGTGRGKGLGGQEKCSRFNIFFPRPPTLRRQQQQQQQQQHERINAGPECSRFNIFFPRPPTLRRQQQQQQQQQERINAGPEVIYKLPEIPLAFDLPAAGSQSRSFGHAYIAGTGFQRKKLAQMRISVPPYDKCSAPSTRPPLAFTAKAVGQRAHRDERVRNGDVASGEGGAASGSRLDWQGGGVGGGTGGRGTSSNATDDRAADLRLVWLSLGGGGGRGLGWAGGGAREGGRGGDGFRGLCLVRFVDAMSLCGGGWRRSWAQVGGRAGGPVWAGGSAIDGLSRQVTRLAKALDRGKGQNWPTSPLKFGTKELPKGEAVKYPHKGRAALSGYCPISPLGLVFMELYDGENGTLPGSVGSAGTTMIGRAELLHGLPWLPDDGAHGTYFTPNTSPMKCCGHRTVLMALWPALSIKQCYSGALSYSSPFSAS</sequence>
<comment type="caution">
    <text evidence="2">The sequence shown here is derived from an EMBL/GenBank/DDBJ whole genome shotgun (WGS) entry which is preliminary data.</text>
</comment>
<gene>
    <name evidence="2" type="ORF">THAOC_13167</name>
</gene>
<feature type="compositionally biased region" description="Gly residues" evidence="1">
    <location>
        <begin position="289"/>
        <end position="301"/>
    </location>
</feature>
<evidence type="ECO:0000313" key="2">
    <source>
        <dbReference type="EMBL" id="EJK65933.1"/>
    </source>
</evidence>
<dbReference type="Proteomes" id="UP000266841">
    <property type="component" value="Unassembled WGS sequence"/>
</dbReference>
<proteinExistence type="predicted"/>
<dbReference type="EMBL" id="AGNL01015367">
    <property type="protein sequence ID" value="EJK65933.1"/>
    <property type="molecule type" value="Genomic_DNA"/>
</dbReference>